<protein>
    <recommendedName>
        <fullName evidence="4">Multidrug DMT transporter permease</fullName>
    </recommendedName>
</protein>
<gene>
    <name evidence="2" type="ORF">TUM3794_00950</name>
</gene>
<keyword evidence="1" id="KW-1133">Transmembrane helix</keyword>
<feature type="transmembrane region" description="Helical" evidence="1">
    <location>
        <begin position="103"/>
        <end position="123"/>
    </location>
</feature>
<feature type="transmembrane region" description="Helical" evidence="1">
    <location>
        <begin position="27"/>
        <end position="46"/>
    </location>
</feature>
<feature type="transmembrane region" description="Helical" evidence="1">
    <location>
        <begin position="153"/>
        <end position="176"/>
    </location>
</feature>
<keyword evidence="3" id="KW-1185">Reference proteome</keyword>
<feature type="transmembrane region" description="Helical" evidence="1">
    <location>
        <begin position="274"/>
        <end position="293"/>
    </location>
</feature>
<name>A0ABQ4NTZ1_SHECO</name>
<proteinExistence type="predicted"/>
<evidence type="ECO:0000313" key="3">
    <source>
        <dbReference type="Proteomes" id="UP000773469"/>
    </source>
</evidence>
<dbReference type="Pfam" id="PF11168">
    <property type="entry name" value="DUF2955"/>
    <property type="match status" value="1"/>
</dbReference>
<dbReference type="Proteomes" id="UP000773469">
    <property type="component" value="Unassembled WGS sequence"/>
</dbReference>
<reference evidence="2 3" key="1">
    <citation type="submission" date="2021-05" db="EMBL/GenBank/DDBJ databases">
        <title>Molecular characterization for Shewanella algae harboring chromosomal blaOXA-55-like strains isolated from clinical and environment sample.</title>
        <authorList>
            <person name="Ohama Y."/>
            <person name="Aoki K."/>
            <person name="Harada S."/>
            <person name="Moriya K."/>
            <person name="Ishii Y."/>
            <person name="Tateda K."/>
        </authorList>
    </citation>
    <scope>NUCLEOTIDE SEQUENCE [LARGE SCALE GENOMIC DNA]</scope>
    <source>
        <strain evidence="2 3">MBTL60-118</strain>
    </source>
</reference>
<comment type="caution">
    <text evidence="2">The sequence shown here is derived from an EMBL/GenBank/DDBJ whole genome shotgun (WGS) entry which is preliminary data.</text>
</comment>
<feature type="transmembrane region" description="Helical" evidence="1">
    <location>
        <begin position="245"/>
        <end position="262"/>
    </location>
</feature>
<feature type="transmembrane region" description="Helical" evidence="1">
    <location>
        <begin position="53"/>
        <end position="69"/>
    </location>
</feature>
<feature type="transmembrane region" description="Helical" evidence="1">
    <location>
        <begin position="75"/>
        <end position="91"/>
    </location>
</feature>
<feature type="transmembrane region" description="Helical" evidence="1">
    <location>
        <begin position="220"/>
        <end position="238"/>
    </location>
</feature>
<evidence type="ECO:0000256" key="1">
    <source>
        <dbReference type="SAM" id="Phobius"/>
    </source>
</evidence>
<evidence type="ECO:0008006" key="4">
    <source>
        <dbReference type="Google" id="ProtNLM"/>
    </source>
</evidence>
<accession>A0ABQ4NTZ1</accession>
<keyword evidence="1" id="KW-0812">Transmembrane</keyword>
<keyword evidence="1" id="KW-0472">Membrane</keyword>
<evidence type="ECO:0000313" key="2">
    <source>
        <dbReference type="EMBL" id="GIU34530.1"/>
    </source>
</evidence>
<dbReference type="InterPro" id="IPR022604">
    <property type="entry name" value="DUF2955"/>
</dbReference>
<organism evidence="2 3">
    <name type="scientific">Shewanella colwelliana</name>
    <name type="common">Alteromonas colwelliana</name>
    <dbReference type="NCBI Taxonomy" id="23"/>
    <lineage>
        <taxon>Bacteria</taxon>
        <taxon>Pseudomonadati</taxon>
        <taxon>Pseudomonadota</taxon>
        <taxon>Gammaproteobacteria</taxon>
        <taxon>Alteromonadales</taxon>
        <taxon>Shewanellaceae</taxon>
        <taxon>Shewanella</taxon>
    </lineage>
</organism>
<sequence length="310" mass="34496">MPILAPIFVVVFLTIMPSKPPLNMLLKLLLVLLFISFGVVFFGGLLIDSPTGYALFCWSMLFWSFYRSHHDPKDLISTLVTLVVIIMTVLSEQFGAPIDILPWMMFEAFVVAIMVTSISFVLFPGDEQDILPDDVTSEAAETHIGLIVFKTTAMYIVLQALIGLGTTQTMLIAITIATMIKIPSPNEHRTFSQQKIITTVVGVLFTLPLMLAVTFGIATWALFGITIFLGLQLAGFAIRRQCRLSVYQLLFTNFVVLTYQVIKHQGVESFSAELMRIVSIVIAVFFGALILSLTKHRPVLKKKPLESTET</sequence>
<dbReference type="EMBL" id="BPEU01000001">
    <property type="protein sequence ID" value="GIU34530.1"/>
    <property type="molecule type" value="Genomic_DNA"/>
</dbReference>